<name>A0ABW1FPQ1_9ACTN</name>
<evidence type="ECO:0000313" key="2">
    <source>
        <dbReference type="Proteomes" id="UP001596241"/>
    </source>
</evidence>
<reference evidence="2" key="1">
    <citation type="journal article" date="2019" name="Int. J. Syst. Evol. Microbiol.">
        <title>The Global Catalogue of Microorganisms (GCM) 10K type strain sequencing project: providing services to taxonomists for standard genome sequencing and annotation.</title>
        <authorList>
            <consortium name="The Broad Institute Genomics Platform"/>
            <consortium name="The Broad Institute Genome Sequencing Center for Infectious Disease"/>
            <person name="Wu L."/>
            <person name="Ma J."/>
        </authorList>
    </citation>
    <scope>NUCLEOTIDE SEQUENCE [LARGE SCALE GENOMIC DNA]</scope>
    <source>
        <strain evidence="2">CGMCC 1.15809</strain>
    </source>
</reference>
<gene>
    <name evidence="1" type="ORF">ACFP3M_24405</name>
</gene>
<organism evidence="1 2">
    <name type="scientific">Streptomyces ramulosus</name>
    <dbReference type="NCBI Taxonomy" id="47762"/>
    <lineage>
        <taxon>Bacteria</taxon>
        <taxon>Bacillati</taxon>
        <taxon>Actinomycetota</taxon>
        <taxon>Actinomycetes</taxon>
        <taxon>Kitasatosporales</taxon>
        <taxon>Streptomycetaceae</taxon>
        <taxon>Streptomyces</taxon>
    </lineage>
</organism>
<proteinExistence type="predicted"/>
<dbReference type="Proteomes" id="UP001596241">
    <property type="component" value="Unassembled WGS sequence"/>
</dbReference>
<dbReference type="RefSeq" id="WP_345078509.1">
    <property type="nucleotide sequence ID" value="NZ_BAAAWG010000002.1"/>
</dbReference>
<sequence>MPNGPGDSMSAAATPQQQKASKLHIGWIMPPFVRELPVDATDDEAAATQLYELVTGLMPNHPPELQYRFALGLSAQLELMVEANVIYAGLCPLEFEGDPGLSTIVVSQVEHDGENEAAVLQATRETLERKYPDDEWDSVELNCGPALLRSGISSFVISAEWSASGREIPVTQSQMQAYIPLPDTSEMLIFEITSQAGEHWGLHAELFREILNTVDWGTGQEIADYRAMRSSPVSASAEPDEAVQKALYWHSSRLLDAAAVRGRVGGASPVATTTCTDCWAKGLRTPCSAKHLWSIDFVPVVELSGAISRVVEKFSVNGWEAEAGEAEETMRAWEVDASGKRVGHSFRISVDMGTGRIEAEVTSPCSRSLHSAPTDSAFG</sequence>
<protein>
    <submittedName>
        <fullName evidence="1">Uncharacterized protein</fullName>
    </submittedName>
</protein>
<keyword evidence="2" id="KW-1185">Reference proteome</keyword>
<evidence type="ECO:0000313" key="1">
    <source>
        <dbReference type="EMBL" id="MFC5895940.1"/>
    </source>
</evidence>
<dbReference type="EMBL" id="JBHSPW010000012">
    <property type="protein sequence ID" value="MFC5895940.1"/>
    <property type="molecule type" value="Genomic_DNA"/>
</dbReference>
<comment type="caution">
    <text evidence="1">The sequence shown here is derived from an EMBL/GenBank/DDBJ whole genome shotgun (WGS) entry which is preliminary data.</text>
</comment>
<accession>A0ABW1FPQ1</accession>